<dbReference type="Pfam" id="PF00931">
    <property type="entry name" value="NB-ARC"/>
    <property type="match status" value="1"/>
</dbReference>
<keyword evidence="10" id="KW-1185">Reference proteome</keyword>
<name>A0AAV8FZA4_9POAL</name>
<dbReference type="Proteomes" id="UP001140206">
    <property type="component" value="Chromosome 2"/>
</dbReference>
<keyword evidence="4" id="KW-0547">Nucleotide-binding</keyword>
<keyword evidence="3" id="KW-0677">Repeat</keyword>
<dbReference type="InterPro" id="IPR038005">
    <property type="entry name" value="RX-like_CC"/>
</dbReference>
<dbReference type="GO" id="GO:0002758">
    <property type="term" value="P:innate immune response-activating signaling pathway"/>
    <property type="evidence" value="ECO:0007669"/>
    <property type="project" value="UniProtKB-ARBA"/>
</dbReference>
<dbReference type="InterPro" id="IPR044974">
    <property type="entry name" value="Disease_R_plants"/>
</dbReference>
<protein>
    <submittedName>
        <fullName evidence="9">Disease resistance family protein</fullName>
    </submittedName>
</protein>
<organism evidence="9 10">
    <name type="scientific">Rhynchospora pubera</name>
    <dbReference type="NCBI Taxonomy" id="906938"/>
    <lineage>
        <taxon>Eukaryota</taxon>
        <taxon>Viridiplantae</taxon>
        <taxon>Streptophyta</taxon>
        <taxon>Embryophyta</taxon>
        <taxon>Tracheophyta</taxon>
        <taxon>Spermatophyta</taxon>
        <taxon>Magnoliopsida</taxon>
        <taxon>Liliopsida</taxon>
        <taxon>Poales</taxon>
        <taxon>Cyperaceae</taxon>
        <taxon>Cyperoideae</taxon>
        <taxon>Rhynchosporeae</taxon>
        <taxon>Rhynchospora</taxon>
    </lineage>
</organism>
<evidence type="ECO:0000256" key="4">
    <source>
        <dbReference type="ARBA" id="ARBA00022741"/>
    </source>
</evidence>
<feature type="domain" description="Disease resistance N-terminal" evidence="7">
    <location>
        <begin position="1"/>
        <end position="47"/>
    </location>
</feature>
<dbReference type="CDD" id="cd14798">
    <property type="entry name" value="RX-CC_like"/>
    <property type="match status" value="1"/>
</dbReference>
<dbReference type="PANTHER" id="PTHR23155:SF1185">
    <property type="entry name" value="DISEASE RESISTANCE RPP8-LIKE PROTEIN 3-RELATED"/>
    <property type="match status" value="1"/>
</dbReference>
<dbReference type="InterPro" id="IPR027417">
    <property type="entry name" value="P-loop_NTPase"/>
</dbReference>
<evidence type="ECO:0000256" key="3">
    <source>
        <dbReference type="ARBA" id="ARBA00022737"/>
    </source>
</evidence>
<dbReference type="GO" id="GO:0009626">
    <property type="term" value="P:plant-type hypersensitive response"/>
    <property type="evidence" value="ECO:0007669"/>
    <property type="project" value="UniProtKB-ARBA"/>
</dbReference>
<reference evidence="9" key="1">
    <citation type="submission" date="2022-08" db="EMBL/GenBank/DDBJ databases">
        <authorList>
            <person name="Marques A."/>
        </authorList>
    </citation>
    <scope>NUCLEOTIDE SEQUENCE</scope>
    <source>
        <strain evidence="9">RhyPub2mFocal</strain>
        <tissue evidence="9">Leaves</tissue>
    </source>
</reference>
<evidence type="ECO:0000259" key="6">
    <source>
        <dbReference type="Pfam" id="PF00931"/>
    </source>
</evidence>
<dbReference type="InterPro" id="IPR058922">
    <property type="entry name" value="WHD_DRP"/>
</dbReference>
<dbReference type="FunFam" id="1.10.10.10:FF:000322">
    <property type="entry name" value="Probable disease resistance protein At1g63360"/>
    <property type="match status" value="1"/>
</dbReference>
<dbReference type="EMBL" id="JAMFTS010000002">
    <property type="protein sequence ID" value="KAJ4798800.1"/>
    <property type="molecule type" value="Genomic_DNA"/>
</dbReference>
<evidence type="ECO:0000256" key="1">
    <source>
        <dbReference type="ARBA" id="ARBA00008894"/>
    </source>
</evidence>
<dbReference type="SUPFAM" id="SSF52540">
    <property type="entry name" value="P-loop containing nucleoside triphosphate hydrolases"/>
    <property type="match status" value="1"/>
</dbReference>
<accession>A0AAV8FZA4</accession>
<dbReference type="Pfam" id="PF23559">
    <property type="entry name" value="WHD_DRP"/>
    <property type="match status" value="1"/>
</dbReference>
<feature type="domain" description="Disease resistance protein winged helix" evidence="8">
    <location>
        <begin position="205"/>
        <end position="275"/>
    </location>
</feature>
<dbReference type="InterPro" id="IPR036388">
    <property type="entry name" value="WH-like_DNA-bd_sf"/>
</dbReference>
<evidence type="ECO:0000259" key="7">
    <source>
        <dbReference type="Pfam" id="PF18052"/>
    </source>
</evidence>
<keyword evidence="2" id="KW-0433">Leucine-rich repeat</keyword>
<evidence type="ECO:0000256" key="5">
    <source>
        <dbReference type="ARBA" id="ARBA00022821"/>
    </source>
</evidence>
<feature type="domain" description="NB-ARC" evidence="6">
    <location>
        <begin position="125"/>
        <end position="167"/>
    </location>
</feature>
<dbReference type="PANTHER" id="PTHR23155">
    <property type="entry name" value="DISEASE RESISTANCE PROTEIN RP"/>
    <property type="match status" value="1"/>
</dbReference>
<dbReference type="AlphaFoldDB" id="A0AAV8FZA4"/>
<keyword evidence="5" id="KW-0611">Plant defense</keyword>
<dbReference type="InterPro" id="IPR041118">
    <property type="entry name" value="Rx_N"/>
</dbReference>
<gene>
    <name evidence="9" type="ORF">LUZ62_050046</name>
</gene>
<comment type="similarity">
    <text evidence="1">Belongs to the disease resistance NB-LRR family.</text>
</comment>
<dbReference type="GO" id="GO:0043531">
    <property type="term" value="F:ADP binding"/>
    <property type="evidence" value="ECO:0007669"/>
    <property type="project" value="InterPro"/>
</dbReference>
<dbReference type="GO" id="GO:0042742">
    <property type="term" value="P:defense response to bacterium"/>
    <property type="evidence" value="ECO:0007669"/>
    <property type="project" value="UniProtKB-ARBA"/>
</dbReference>
<dbReference type="Pfam" id="PF18052">
    <property type="entry name" value="Rx_N"/>
    <property type="match status" value="1"/>
</dbReference>
<evidence type="ECO:0000313" key="10">
    <source>
        <dbReference type="Proteomes" id="UP001140206"/>
    </source>
</evidence>
<sequence length="494" mass="56540">MQAFLKDADTKRIVDERQKQWVKEVRDLAYWIEDAIDTFLSTVPEKKPGKREAIKRLFMKTKKLPAIHMLGDEISKIEARIQEIEGSRVRYGLNNLGEDIEGVIGQPVKRIVLPDIDEADIVSFEADRDKILSLLLDEETTRLSVISIVGVGGLGKTTLARKVYNREMETMDWGNEGEECIAIIGTSYEDLPFALKSCFMYFAAFPEDYEIDAKSLLLMWIAEGFIPQQQNKTLEHTAEMFLKDLVQRSMILVSKRDSDGSIKRCRIHDVLHDLAIKKAREENFLVVFPTVDAVQNCRETRRLAIHDTRPLSEQPCGELLASAVPKLRSLFYLGQVPNISQLVRLKVLNNLGDDSYYYQPNNFGKLSQLRYVQLDLKVGEKNTKYFGKFIGDMRFLQTLNLGQKVDCELPDCVWHIITLRHVLFYPSWSWTSGPPSSIDRGGHMLHLSLPMPDGLDPYLACPFYQALLYLPVTNETGIKLNAWPDCRLFIYLPV</sequence>
<evidence type="ECO:0000256" key="2">
    <source>
        <dbReference type="ARBA" id="ARBA00022614"/>
    </source>
</evidence>
<proteinExistence type="inferred from homology"/>
<dbReference type="InterPro" id="IPR002182">
    <property type="entry name" value="NB-ARC"/>
</dbReference>
<evidence type="ECO:0000313" key="9">
    <source>
        <dbReference type="EMBL" id="KAJ4798800.1"/>
    </source>
</evidence>
<dbReference type="SUPFAM" id="SSF52058">
    <property type="entry name" value="L domain-like"/>
    <property type="match status" value="1"/>
</dbReference>
<evidence type="ECO:0000259" key="8">
    <source>
        <dbReference type="Pfam" id="PF23559"/>
    </source>
</evidence>
<dbReference type="Gene3D" id="1.20.5.4130">
    <property type="match status" value="1"/>
</dbReference>
<dbReference type="Gene3D" id="1.10.10.10">
    <property type="entry name" value="Winged helix-like DNA-binding domain superfamily/Winged helix DNA-binding domain"/>
    <property type="match status" value="1"/>
</dbReference>
<comment type="caution">
    <text evidence="9">The sequence shown here is derived from an EMBL/GenBank/DDBJ whole genome shotgun (WGS) entry which is preliminary data.</text>
</comment>
<dbReference type="Gene3D" id="3.40.50.300">
    <property type="entry name" value="P-loop containing nucleotide triphosphate hydrolases"/>
    <property type="match status" value="1"/>
</dbReference>